<evidence type="ECO:0000259" key="1">
    <source>
        <dbReference type="Pfam" id="PF00561"/>
    </source>
</evidence>
<proteinExistence type="predicted"/>
<dbReference type="InterPro" id="IPR050266">
    <property type="entry name" value="AB_hydrolase_sf"/>
</dbReference>
<dbReference type="RefSeq" id="WP_115332761.1">
    <property type="nucleotide sequence ID" value="NZ_CAAAHP010000010.1"/>
</dbReference>
<dbReference type="OrthoDB" id="9779853at2"/>
<dbReference type="EMBL" id="UGOD01000003">
    <property type="protein sequence ID" value="STX81371.1"/>
    <property type="molecule type" value="Genomic_DNA"/>
</dbReference>
<dbReference type="GO" id="GO:0047570">
    <property type="term" value="F:3-oxoadipate enol-lactonase activity"/>
    <property type="evidence" value="ECO:0007669"/>
    <property type="project" value="UniProtKB-EC"/>
</dbReference>
<dbReference type="InterPro" id="IPR000073">
    <property type="entry name" value="AB_hydrolase_1"/>
</dbReference>
<gene>
    <name evidence="2" type="primary">catD_2</name>
    <name evidence="2" type="ORF">NCTC13316_03240</name>
</gene>
<dbReference type="AlphaFoldDB" id="A0A378KCY1"/>
<keyword evidence="2" id="KW-0378">Hydrolase</keyword>
<evidence type="ECO:0000313" key="3">
    <source>
        <dbReference type="Proteomes" id="UP000254794"/>
    </source>
</evidence>
<dbReference type="Proteomes" id="UP000254794">
    <property type="component" value="Unassembled WGS sequence"/>
</dbReference>
<sequence>MNNRLRSTRFLVAIVTSLFLISTIGYSASLYYHNKFISYNDIGEGKSLVLIHAFPTDKRLWSLQEKGLAKKFRVISLDLWGFGESSSVDGSTISMTDYAEEVHQLLHYLHIEKAIIGGESMGGYIALAFLEKYPSQVEGLILSNTQANEDDLDTKASREKLAAEIIKKGSDSFVKNFLTKALSPKAAEDTKAYLSHILVSQKPAALASALRGMSIRNKMFHVLANSDIPILIITSDQDIVISSQKSEEMHAITKNSQLITISNAGHLSNLEQPEQWNNAVINAF</sequence>
<protein>
    <submittedName>
        <fullName evidence="2">Alpha/beta hydrolase</fullName>
        <ecNumber evidence="2">3.1.1.24</ecNumber>
    </submittedName>
</protein>
<dbReference type="PANTHER" id="PTHR43798">
    <property type="entry name" value="MONOACYLGLYCEROL LIPASE"/>
    <property type="match status" value="1"/>
</dbReference>
<feature type="domain" description="AB hydrolase-1" evidence="1">
    <location>
        <begin position="47"/>
        <end position="272"/>
    </location>
</feature>
<accession>A0A378KCY1</accession>
<dbReference type="Pfam" id="PF00561">
    <property type="entry name" value="Abhydrolase_1"/>
    <property type="match status" value="1"/>
</dbReference>
<evidence type="ECO:0000313" key="2">
    <source>
        <dbReference type="EMBL" id="STX81371.1"/>
    </source>
</evidence>
<reference evidence="2 3" key="1">
    <citation type="submission" date="2018-06" db="EMBL/GenBank/DDBJ databases">
        <authorList>
            <consortium name="Pathogen Informatics"/>
            <person name="Doyle S."/>
        </authorList>
    </citation>
    <scope>NUCLEOTIDE SEQUENCE [LARGE SCALE GENOMIC DNA]</scope>
    <source>
        <strain evidence="2 3">NCTC13316</strain>
    </source>
</reference>
<dbReference type="InterPro" id="IPR029058">
    <property type="entry name" value="AB_hydrolase_fold"/>
</dbReference>
<dbReference type="Gene3D" id="3.40.50.1820">
    <property type="entry name" value="alpha/beta hydrolase"/>
    <property type="match status" value="1"/>
</dbReference>
<organism evidence="2 3">
    <name type="scientific">Legionella busanensis</name>
    <dbReference type="NCBI Taxonomy" id="190655"/>
    <lineage>
        <taxon>Bacteria</taxon>
        <taxon>Pseudomonadati</taxon>
        <taxon>Pseudomonadota</taxon>
        <taxon>Gammaproteobacteria</taxon>
        <taxon>Legionellales</taxon>
        <taxon>Legionellaceae</taxon>
        <taxon>Legionella</taxon>
    </lineage>
</organism>
<dbReference type="SUPFAM" id="SSF53474">
    <property type="entry name" value="alpha/beta-Hydrolases"/>
    <property type="match status" value="1"/>
</dbReference>
<dbReference type="PRINTS" id="PR00111">
    <property type="entry name" value="ABHYDROLASE"/>
</dbReference>
<keyword evidence="3" id="KW-1185">Reference proteome</keyword>
<name>A0A378KCY1_9GAMM</name>
<dbReference type="EC" id="3.1.1.24" evidence="2"/>